<dbReference type="SUPFAM" id="SSF54427">
    <property type="entry name" value="NTF2-like"/>
    <property type="match status" value="2"/>
</dbReference>
<dbReference type="Gene3D" id="3.10.450.50">
    <property type="match status" value="2"/>
</dbReference>
<dbReference type="RefSeq" id="XP_062772860.1">
    <property type="nucleotide sequence ID" value="XM_062916809.1"/>
</dbReference>
<evidence type="ECO:0000313" key="1">
    <source>
        <dbReference type="EMBL" id="WQF75636.1"/>
    </source>
</evidence>
<gene>
    <name evidence="1" type="ORF">CDEST_00650</name>
</gene>
<dbReference type="EMBL" id="CP137305">
    <property type="protein sequence ID" value="WQF75636.1"/>
    <property type="molecule type" value="Genomic_DNA"/>
</dbReference>
<organism evidence="1 2">
    <name type="scientific">Colletotrichum destructivum</name>
    <dbReference type="NCBI Taxonomy" id="34406"/>
    <lineage>
        <taxon>Eukaryota</taxon>
        <taxon>Fungi</taxon>
        <taxon>Dikarya</taxon>
        <taxon>Ascomycota</taxon>
        <taxon>Pezizomycotina</taxon>
        <taxon>Sordariomycetes</taxon>
        <taxon>Hypocreomycetidae</taxon>
        <taxon>Glomerellales</taxon>
        <taxon>Glomerellaceae</taxon>
        <taxon>Colletotrichum</taxon>
        <taxon>Colletotrichum destructivum species complex</taxon>
    </lineage>
</organism>
<protein>
    <submittedName>
        <fullName evidence="1">NTF2-like domain superfamily protein</fullName>
    </submittedName>
</protein>
<accession>A0AAX4HWV3</accession>
<keyword evidence="2" id="KW-1185">Reference proteome</keyword>
<dbReference type="AlphaFoldDB" id="A0AAX4HWV3"/>
<reference evidence="2" key="1">
    <citation type="journal article" date="2023" name="bioRxiv">
        <title>Complete genome of the Medicago anthracnose fungus, Colletotrichum destructivum, reveals a mini-chromosome-like region within a core chromosome.</title>
        <authorList>
            <person name="Lapalu N."/>
            <person name="Simon A."/>
            <person name="Lu A."/>
            <person name="Plaumann P.-L."/>
            <person name="Amselem J."/>
            <person name="Pigne S."/>
            <person name="Auger A."/>
            <person name="Koch C."/>
            <person name="Dallery J.-F."/>
            <person name="O'Connell R.J."/>
        </authorList>
    </citation>
    <scope>NUCLEOTIDE SEQUENCE [LARGE SCALE GENOMIC DNA]</scope>
    <source>
        <strain evidence="2">CBS 520.97</strain>
    </source>
</reference>
<proteinExistence type="predicted"/>
<sequence length="276" mass="30159">MAAQGLDAILQAFLDAVNNKKWDEVNKYLRPSVAAAYNENPETRDDFVKRLTATADRGDRLNADSWTIDEAAQTVGARLVTSIKDAAEGTPAQVWDLVIVSFEDGKIARFYQVASKMSRDSRAGPPAPEVTPKPSGTLLSAGEIDARYREYIFSYNEGAMHTVLPRLWSNAVLFNGKQLPVDMAVVLLGKILLPVIAGLKYQIEEVAVDERRQQIAVRLSLEGVPENDFLQKGGPGEKVKVYEHALYGYEDGKISWGWAAQAFDTLPPPAPGAGGP</sequence>
<evidence type="ECO:0000313" key="2">
    <source>
        <dbReference type="Proteomes" id="UP001322277"/>
    </source>
</evidence>
<dbReference type="GeneID" id="87937153"/>
<dbReference type="KEGG" id="cdet:87937153"/>
<name>A0AAX4HWV3_9PEZI</name>
<dbReference type="Proteomes" id="UP001322277">
    <property type="component" value="Chromosome 1"/>
</dbReference>
<dbReference type="InterPro" id="IPR032710">
    <property type="entry name" value="NTF2-like_dom_sf"/>
</dbReference>